<gene>
    <name evidence="8" type="ORF">KPH14_005136</name>
</gene>
<keyword evidence="5" id="KW-0479">Metal-binding</keyword>
<dbReference type="InterPro" id="IPR044929">
    <property type="entry name" value="DNA/RNA_non-sp_Endonuclease_sf"/>
</dbReference>
<evidence type="ECO:0000256" key="2">
    <source>
        <dbReference type="ARBA" id="ARBA00022722"/>
    </source>
</evidence>
<dbReference type="Proteomes" id="UP001258017">
    <property type="component" value="Unassembled WGS sequence"/>
</dbReference>
<dbReference type="GO" id="GO:0000014">
    <property type="term" value="F:single-stranded DNA endodeoxyribonuclease activity"/>
    <property type="evidence" value="ECO:0007669"/>
    <property type="project" value="TreeGrafter"/>
</dbReference>
<dbReference type="PANTHER" id="PTHR13966:SF19">
    <property type="entry name" value="NUCLEASE EXOG, MITOCHONDRIAL"/>
    <property type="match status" value="1"/>
</dbReference>
<sequence>MLWIAPFFTYFLLVAARPTETGNDCVLSTRYKNGDLQEPQPLILTRNGTVSSIYYPDKNGTLKVQAGQSIILACPGKNNYLKKSGNANEVKATCVRNHIFNVNGQNQNFSSLACYRLPEHTTRRIKSSACSGTNAFIEIGFNLSTDFLRVIELCRNDEMYNTYYTKFKMTKSIDGYQRSYPRPWNWLAGEYYGKIDVNKQYNFNTQVNTLARLLNSTELAKTYLVKSTQYMSRGHTTAKADFVYGALQMATFWYLNAAPQWLSFNSGNWNSLEGNVRKFASDRSLDLDVYTGVHGQMTLPNARGKQQPIYLYVNGTTRAIPVPKFYWKIIYDPQSKKGTAFVGLNDPFIKSITDDIYICPDISSKIKWLTWLPRSIFNGVSYACTVDDLRKAVPNIPEFKTTGVLI</sequence>
<proteinExistence type="inferred from homology"/>
<evidence type="ECO:0000256" key="4">
    <source>
        <dbReference type="PIRSR" id="PIRSR640255-1"/>
    </source>
</evidence>
<evidence type="ECO:0000313" key="8">
    <source>
        <dbReference type="EMBL" id="KAK2581469.1"/>
    </source>
</evidence>
<dbReference type="FunFam" id="3.40.570.10:FF:000007">
    <property type="entry name" value="Alkaline nuclease"/>
    <property type="match status" value="1"/>
</dbReference>
<evidence type="ECO:0000259" key="7">
    <source>
        <dbReference type="SMART" id="SM00892"/>
    </source>
</evidence>
<dbReference type="GO" id="GO:0004521">
    <property type="term" value="F:RNA endonuclease activity"/>
    <property type="evidence" value="ECO:0007669"/>
    <property type="project" value="TreeGrafter"/>
</dbReference>
<dbReference type="Gene3D" id="3.40.570.10">
    <property type="entry name" value="Extracellular Endonuclease, subunit A"/>
    <property type="match status" value="1"/>
</dbReference>
<dbReference type="SMART" id="SM00892">
    <property type="entry name" value="Endonuclease_NS"/>
    <property type="match status" value="1"/>
</dbReference>
<dbReference type="SUPFAM" id="SSF54060">
    <property type="entry name" value="His-Me finger endonucleases"/>
    <property type="match status" value="1"/>
</dbReference>
<dbReference type="Pfam" id="PF01223">
    <property type="entry name" value="Endonuclease_NS"/>
    <property type="match status" value="1"/>
</dbReference>
<protein>
    <recommendedName>
        <fullName evidence="7">DNA/RNA non-specific endonuclease/pyrophosphatase/phosphodiesterase domain-containing protein</fullName>
    </recommendedName>
</protein>
<evidence type="ECO:0000256" key="1">
    <source>
        <dbReference type="ARBA" id="ARBA00010052"/>
    </source>
</evidence>
<comment type="similarity">
    <text evidence="1">Belongs to the DNA/RNA non-specific endonuclease family.</text>
</comment>
<feature type="active site" description="Proton acceptor" evidence="4">
    <location>
        <position position="235"/>
    </location>
</feature>
<accession>A0AAD9RKL4</accession>
<dbReference type="GO" id="GO:0006309">
    <property type="term" value="P:apoptotic DNA fragmentation"/>
    <property type="evidence" value="ECO:0007669"/>
    <property type="project" value="TreeGrafter"/>
</dbReference>
<dbReference type="GO" id="GO:0003676">
    <property type="term" value="F:nucleic acid binding"/>
    <property type="evidence" value="ECO:0007669"/>
    <property type="project" value="InterPro"/>
</dbReference>
<dbReference type="GO" id="GO:0005743">
    <property type="term" value="C:mitochondrial inner membrane"/>
    <property type="evidence" value="ECO:0007669"/>
    <property type="project" value="TreeGrafter"/>
</dbReference>
<keyword evidence="6" id="KW-0732">Signal</keyword>
<evidence type="ECO:0000256" key="6">
    <source>
        <dbReference type="SAM" id="SignalP"/>
    </source>
</evidence>
<dbReference type="AlphaFoldDB" id="A0AAD9RKL4"/>
<dbReference type="PANTHER" id="PTHR13966">
    <property type="entry name" value="ENDONUCLEASE RELATED"/>
    <property type="match status" value="1"/>
</dbReference>
<evidence type="ECO:0000256" key="3">
    <source>
        <dbReference type="ARBA" id="ARBA00022759"/>
    </source>
</evidence>
<feature type="signal peptide" evidence="6">
    <location>
        <begin position="1"/>
        <end position="16"/>
    </location>
</feature>
<feature type="binding site" evidence="5">
    <location>
        <position position="265"/>
    </location>
    <ligand>
        <name>Mg(2+)</name>
        <dbReference type="ChEBI" id="CHEBI:18420"/>
        <note>catalytic</note>
    </ligand>
</feature>
<dbReference type="GO" id="GO:0046872">
    <property type="term" value="F:metal ion binding"/>
    <property type="evidence" value="ECO:0007669"/>
    <property type="project" value="UniProtKB-KW"/>
</dbReference>
<reference evidence="8" key="1">
    <citation type="submission" date="2021-08" db="EMBL/GenBank/DDBJ databases">
        <authorList>
            <person name="Misof B."/>
            <person name="Oliver O."/>
            <person name="Podsiadlowski L."/>
            <person name="Donath A."/>
            <person name="Peters R."/>
            <person name="Mayer C."/>
            <person name="Rust J."/>
            <person name="Gunkel S."/>
            <person name="Lesny P."/>
            <person name="Martin S."/>
            <person name="Oeyen J.P."/>
            <person name="Petersen M."/>
            <person name="Panagiotis P."/>
            <person name="Wilbrandt J."/>
            <person name="Tanja T."/>
        </authorList>
    </citation>
    <scope>NUCLEOTIDE SEQUENCE</scope>
    <source>
        <strain evidence="8">GBR_01_08_01A</strain>
        <tissue evidence="8">Thorax + abdomen</tissue>
    </source>
</reference>
<name>A0AAD9RKL4_9HYME</name>
<keyword evidence="9" id="KW-1185">Reference proteome</keyword>
<feature type="chain" id="PRO_5041920196" description="DNA/RNA non-specific endonuclease/pyrophosphatase/phosphodiesterase domain-containing protein" evidence="6">
    <location>
        <begin position="17"/>
        <end position="406"/>
    </location>
</feature>
<comment type="caution">
    <text evidence="8">The sequence shown here is derived from an EMBL/GenBank/DDBJ whole genome shotgun (WGS) entry which is preliminary data.</text>
</comment>
<keyword evidence="3" id="KW-0255">Endonuclease</keyword>
<reference evidence="8" key="2">
    <citation type="journal article" date="2023" name="Commun. Biol.">
        <title>Intrasexual cuticular hydrocarbon dimorphism in a wasp sheds light on hydrocarbon biosynthesis genes in Hymenoptera.</title>
        <authorList>
            <person name="Moris V.C."/>
            <person name="Podsiadlowski L."/>
            <person name="Martin S."/>
            <person name="Oeyen J.P."/>
            <person name="Donath A."/>
            <person name="Petersen M."/>
            <person name="Wilbrandt J."/>
            <person name="Misof B."/>
            <person name="Liedtke D."/>
            <person name="Thamm M."/>
            <person name="Scheiner R."/>
            <person name="Schmitt T."/>
            <person name="Niehuis O."/>
        </authorList>
    </citation>
    <scope>NUCLEOTIDE SEQUENCE</scope>
    <source>
        <strain evidence="8">GBR_01_08_01A</strain>
    </source>
</reference>
<dbReference type="InterPro" id="IPR040255">
    <property type="entry name" value="Non-specific_endonuclease"/>
</dbReference>
<evidence type="ECO:0000313" key="9">
    <source>
        <dbReference type="Proteomes" id="UP001258017"/>
    </source>
</evidence>
<organism evidence="8 9">
    <name type="scientific">Odynerus spinipes</name>
    <dbReference type="NCBI Taxonomy" id="1348599"/>
    <lineage>
        <taxon>Eukaryota</taxon>
        <taxon>Metazoa</taxon>
        <taxon>Ecdysozoa</taxon>
        <taxon>Arthropoda</taxon>
        <taxon>Hexapoda</taxon>
        <taxon>Insecta</taxon>
        <taxon>Pterygota</taxon>
        <taxon>Neoptera</taxon>
        <taxon>Endopterygota</taxon>
        <taxon>Hymenoptera</taxon>
        <taxon>Apocrita</taxon>
        <taxon>Aculeata</taxon>
        <taxon>Vespoidea</taxon>
        <taxon>Vespidae</taxon>
        <taxon>Eumeninae</taxon>
        <taxon>Odynerus</taxon>
    </lineage>
</organism>
<dbReference type="InterPro" id="IPR044925">
    <property type="entry name" value="His-Me_finger_sf"/>
</dbReference>
<keyword evidence="2" id="KW-0540">Nuclease</keyword>
<dbReference type="GO" id="GO:0005634">
    <property type="term" value="C:nucleus"/>
    <property type="evidence" value="ECO:0007669"/>
    <property type="project" value="TreeGrafter"/>
</dbReference>
<keyword evidence="3" id="KW-0378">Hydrolase</keyword>
<dbReference type="InterPro" id="IPR001604">
    <property type="entry name" value="Endo_G_ENPP1-like_dom"/>
</dbReference>
<evidence type="ECO:0000256" key="5">
    <source>
        <dbReference type="PIRSR" id="PIRSR640255-2"/>
    </source>
</evidence>
<dbReference type="EMBL" id="JAIFRP010000039">
    <property type="protein sequence ID" value="KAK2581469.1"/>
    <property type="molecule type" value="Genomic_DNA"/>
</dbReference>
<feature type="domain" description="DNA/RNA non-specific endonuclease/pyrophosphatase/phosphodiesterase" evidence="7">
    <location>
        <begin position="147"/>
        <end position="389"/>
    </location>
</feature>